<evidence type="ECO:0000313" key="2">
    <source>
        <dbReference type="Proteomes" id="UP000199615"/>
    </source>
</evidence>
<protein>
    <submittedName>
        <fullName evidence="1">Uncharacterized protein</fullName>
    </submittedName>
</protein>
<keyword evidence="2" id="KW-1185">Reference proteome</keyword>
<sequence length="209" mass="23748">MTPVPNREATAHPMTAYEMNERRACRVIRAESETIHYRFRRPLDIEIPALLARTPRRAPPVRLPRAARDVAPRGASLSRPRAGAPGRWLRTGLVLLQYRDNLPFRDPCSLHQSVLSSGPDANSNRRKTLEQVMYSSHLIRLPQGRPINAVEGCQSTLLQDSYRWEQYITSSSPGRAFRNADFQGATYVQHCPEPIFEPQAFQHSVRSPP</sequence>
<accession>A0A1H8XD31</accession>
<dbReference type="EMBL" id="FODT01000020">
    <property type="protein sequence ID" value="SEP37733.1"/>
    <property type="molecule type" value="Genomic_DNA"/>
</dbReference>
<dbReference type="AlphaFoldDB" id="A0A1H8XD31"/>
<name>A0A1H8XD31_9BRAD</name>
<dbReference type="Proteomes" id="UP000199615">
    <property type="component" value="Unassembled WGS sequence"/>
</dbReference>
<proteinExistence type="predicted"/>
<reference evidence="2" key="1">
    <citation type="submission" date="2016-10" db="EMBL/GenBank/DDBJ databases">
        <authorList>
            <person name="Varghese N."/>
            <person name="Submissions S."/>
        </authorList>
    </citation>
    <scope>NUCLEOTIDE SEQUENCE [LARGE SCALE GENOMIC DNA]</scope>
    <source>
        <strain evidence="2">DSM 123</strain>
    </source>
</reference>
<gene>
    <name evidence="1" type="ORF">SAMN05444123_12034</name>
</gene>
<organism evidence="1 2">
    <name type="scientific">Rhodopseudomonas pseudopalustris</name>
    <dbReference type="NCBI Taxonomy" id="1513892"/>
    <lineage>
        <taxon>Bacteria</taxon>
        <taxon>Pseudomonadati</taxon>
        <taxon>Pseudomonadota</taxon>
        <taxon>Alphaproteobacteria</taxon>
        <taxon>Hyphomicrobiales</taxon>
        <taxon>Nitrobacteraceae</taxon>
        <taxon>Rhodopseudomonas</taxon>
    </lineage>
</organism>
<evidence type="ECO:0000313" key="1">
    <source>
        <dbReference type="EMBL" id="SEP37733.1"/>
    </source>
</evidence>